<evidence type="ECO:0000256" key="1">
    <source>
        <dbReference type="SAM" id="Phobius"/>
    </source>
</evidence>
<reference evidence="4" key="2">
    <citation type="submission" date="2017-06" db="EMBL/GenBank/DDBJ databases">
        <authorList>
            <person name="Laurent S."/>
        </authorList>
    </citation>
    <scope>NUCLEOTIDE SEQUENCE [LARGE SCALE GENOMIC DNA]</scope>
</reference>
<feature type="transmembrane region" description="Helical" evidence="1">
    <location>
        <begin position="56"/>
        <end position="78"/>
    </location>
</feature>
<dbReference type="OrthoDB" id="8613821at2"/>
<keyword evidence="1" id="KW-1133">Transmembrane helix</keyword>
<dbReference type="EMBL" id="FXUV01000055">
    <property type="protein sequence ID" value="SMQ13299.1"/>
    <property type="molecule type" value="Genomic_DNA"/>
</dbReference>
<protein>
    <submittedName>
        <fullName evidence="2">Uncharacterized protein</fullName>
    </submittedName>
</protein>
<dbReference type="AlphaFoldDB" id="A0A238HI75"/>
<keyword evidence="1" id="KW-0472">Membrane</keyword>
<reference evidence="2" key="1">
    <citation type="submission" date="2017-05" db="EMBL/GenBank/DDBJ databases">
        <authorList>
            <person name="Song R."/>
            <person name="Chenine A.L."/>
            <person name="Ruprecht R.M."/>
        </authorList>
    </citation>
    <scope>NUCLEOTIDE SEQUENCE</scope>
    <source>
        <strain evidence="2">Kingella_eburonensis</strain>
    </source>
</reference>
<keyword evidence="4" id="KW-1185">Reference proteome</keyword>
<proteinExistence type="predicted"/>
<evidence type="ECO:0000313" key="3">
    <source>
        <dbReference type="EMBL" id="SNB81874.1"/>
    </source>
</evidence>
<accession>A0A238HI75</accession>
<organism evidence="2">
    <name type="scientific">Kingella negevensis</name>
    <dbReference type="NCBI Taxonomy" id="1522312"/>
    <lineage>
        <taxon>Bacteria</taxon>
        <taxon>Pseudomonadati</taxon>
        <taxon>Pseudomonadota</taxon>
        <taxon>Betaproteobacteria</taxon>
        <taxon>Neisseriales</taxon>
        <taxon>Neisseriaceae</taxon>
        <taxon>Kingella</taxon>
    </lineage>
</organism>
<dbReference type="EMBL" id="FXUV02000059">
    <property type="protein sequence ID" value="SNB81874.1"/>
    <property type="molecule type" value="Genomic_DNA"/>
</dbReference>
<name>A0A238HI75_9NEIS</name>
<gene>
    <name evidence="2" type="ORF">KEBURONENSIS_01965</name>
    <name evidence="3" type="ORF">KEBURONENSIS_01973</name>
</gene>
<keyword evidence="1" id="KW-0812">Transmembrane</keyword>
<sequence>MSGGVETTTTAYVLNVGTVGVVGTFLGMPLDALFLGAFSGFLVLGFNKVSSRMNGLVTVCMGTLLAGSLSPVIIRYLAYHFDLADSFEEEIRVLRPLVPVMIGSGWQWALPRISEALSRLIDVWLERVMVWARGRK</sequence>
<evidence type="ECO:0000313" key="4">
    <source>
        <dbReference type="Proteomes" id="UP000215450"/>
    </source>
</evidence>
<evidence type="ECO:0000313" key="2">
    <source>
        <dbReference type="EMBL" id="SMQ13299.1"/>
    </source>
</evidence>
<feature type="transmembrane region" description="Helical" evidence="1">
    <location>
        <begin position="20"/>
        <end position="44"/>
    </location>
</feature>
<reference evidence="3" key="3">
    <citation type="submission" date="2017-06" db="EMBL/GenBank/DDBJ databases">
        <authorList>
            <person name="Kim H.J."/>
            <person name="Triplett B.A."/>
        </authorList>
    </citation>
    <scope>NUCLEOTIDE SEQUENCE [LARGE SCALE GENOMIC DNA]</scope>
    <source>
        <strain evidence="3">Kingella_eburonensis</strain>
    </source>
</reference>
<dbReference type="RefSeq" id="WP_095063273.1">
    <property type="nucleotide sequence ID" value="NZ_FXUV02000059.1"/>
</dbReference>
<dbReference type="Proteomes" id="UP000215450">
    <property type="component" value="Unassembled WGS sequence"/>
</dbReference>